<keyword evidence="1" id="KW-0479">Metal-binding</keyword>
<keyword evidence="3 6" id="KW-0863">Zinc-finger</keyword>
<dbReference type="FunFam" id="3.30.160.60:FF:004137">
    <property type="match status" value="1"/>
</dbReference>
<name>A0A6P5KYJ6_PHACI</name>
<proteinExistence type="predicted"/>
<keyword evidence="5" id="KW-0539">Nucleus</keyword>
<dbReference type="PANTHER" id="PTHR24377">
    <property type="entry name" value="IP01015P-RELATED"/>
    <property type="match status" value="1"/>
</dbReference>
<evidence type="ECO:0000256" key="4">
    <source>
        <dbReference type="ARBA" id="ARBA00022833"/>
    </source>
</evidence>
<keyword evidence="8" id="KW-1185">Reference proteome</keyword>
<dbReference type="FunFam" id="3.30.160.60:FF:000352">
    <property type="entry name" value="zinc finger protein 3 homolog"/>
    <property type="match status" value="1"/>
</dbReference>
<dbReference type="KEGG" id="pcw:110214455"/>
<gene>
    <name evidence="9" type="primary">LOC110214455</name>
</gene>
<dbReference type="SMART" id="SM00355">
    <property type="entry name" value="ZnF_C2H2"/>
    <property type="match status" value="3"/>
</dbReference>
<dbReference type="PROSITE" id="PS50157">
    <property type="entry name" value="ZINC_FINGER_C2H2_2"/>
    <property type="match status" value="3"/>
</dbReference>
<dbReference type="InParanoid" id="A0A6P5KYJ6"/>
<accession>A0A6P5KYJ6</accession>
<evidence type="ECO:0000256" key="1">
    <source>
        <dbReference type="ARBA" id="ARBA00022723"/>
    </source>
</evidence>
<evidence type="ECO:0000256" key="6">
    <source>
        <dbReference type="PROSITE-ProRule" id="PRU00042"/>
    </source>
</evidence>
<dbReference type="RefSeq" id="XP_020851058.1">
    <property type="nucleotide sequence ID" value="XM_020995399.1"/>
</dbReference>
<dbReference type="GeneID" id="110214455"/>
<feature type="domain" description="C2H2-type" evidence="7">
    <location>
        <begin position="85"/>
        <end position="112"/>
    </location>
</feature>
<keyword evidence="4" id="KW-0862">Zinc</keyword>
<dbReference type="AlphaFoldDB" id="A0A6P5KYJ6"/>
<dbReference type="InterPro" id="IPR050826">
    <property type="entry name" value="Krueppel_C2H2_ZnFinger"/>
</dbReference>
<feature type="domain" description="C2H2-type" evidence="7">
    <location>
        <begin position="57"/>
        <end position="84"/>
    </location>
</feature>
<evidence type="ECO:0000256" key="5">
    <source>
        <dbReference type="ARBA" id="ARBA00023242"/>
    </source>
</evidence>
<dbReference type="Gene3D" id="3.30.160.60">
    <property type="entry name" value="Classic Zinc Finger"/>
    <property type="match status" value="3"/>
</dbReference>
<feature type="domain" description="C2H2-type" evidence="7">
    <location>
        <begin position="113"/>
        <end position="140"/>
    </location>
</feature>
<dbReference type="InterPro" id="IPR036236">
    <property type="entry name" value="Znf_C2H2_sf"/>
</dbReference>
<dbReference type="PROSITE" id="PS00028">
    <property type="entry name" value="ZINC_FINGER_C2H2_1"/>
    <property type="match status" value="3"/>
</dbReference>
<dbReference type="InterPro" id="IPR013087">
    <property type="entry name" value="Znf_C2H2_type"/>
</dbReference>
<evidence type="ECO:0000256" key="2">
    <source>
        <dbReference type="ARBA" id="ARBA00022737"/>
    </source>
</evidence>
<evidence type="ECO:0000313" key="8">
    <source>
        <dbReference type="Proteomes" id="UP000515140"/>
    </source>
</evidence>
<evidence type="ECO:0000259" key="7">
    <source>
        <dbReference type="PROSITE" id="PS50157"/>
    </source>
</evidence>
<dbReference type="FunFam" id="3.30.160.60:FF:002402">
    <property type="entry name" value="Zinc finger protein 347"/>
    <property type="match status" value="1"/>
</dbReference>
<dbReference type="Proteomes" id="UP000515140">
    <property type="component" value="Unplaced"/>
</dbReference>
<organism evidence="8 9">
    <name type="scientific">Phascolarctos cinereus</name>
    <name type="common">Koala</name>
    <dbReference type="NCBI Taxonomy" id="38626"/>
    <lineage>
        <taxon>Eukaryota</taxon>
        <taxon>Metazoa</taxon>
        <taxon>Chordata</taxon>
        <taxon>Craniata</taxon>
        <taxon>Vertebrata</taxon>
        <taxon>Euteleostomi</taxon>
        <taxon>Mammalia</taxon>
        <taxon>Metatheria</taxon>
        <taxon>Diprotodontia</taxon>
        <taxon>Phascolarctidae</taxon>
        <taxon>Phascolarctos</taxon>
    </lineage>
</organism>
<dbReference type="Pfam" id="PF00096">
    <property type="entry name" value="zf-C2H2"/>
    <property type="match status" value="3"/>
</dbReference>
<sequence>MNTMNVEKLSVRALNFPSIAEFILERIPTNVIDVEKPSILNHTFNEQQRIHTGEKPYECKECGKSFNCKSSITDHQRVHTGEKPYECTECGKAFNHSSNLILHERIHTGQKPYECNECGKAFSQSSDLIQHQRIHAGERPYVMENPGLERRMSALSIQKEQGKQKRKHRPARN</sequence>
<protein>
    <submittedName>
        <fullName evidence="9">Zinc finger protein 345-like</fullName>
    </submittedName>
</protein>
<reference evidence="9" key="1">
    <citation type="submission" date="2025-08" db="UniProtKB">
        <authorList>
            <consortium name="RefSeq"/>
        </authorList>
    </citation>
    <scope>IDENTIFICATION</scope>
    <source>
        <tissue evidence="9">Spleen</tissue>
    </source>
</reference>
<dbReference type="GO" id="GO:0008270">
    <property type="term" value="F:zinc ion binding"/>
    <property type="evidence" value="ECO:0007669"/>
    <property type="project" value="UniProtKB-KW"/>
</dbReference>
<evidence type="ECO:0000256" key="3">
    <source>
        <dbReference type="ARBA" id="ARBA00022771"/>
    </source>
</evidence>
<dbReference type="FunFam" id="3.30.160.60:FF:002343">
    <property type="entry name" value="Zinc finger protein 33A"/>
    <property type="match status" value="1"/>
</dbReference>
<dbReference type="SUPFAM" id="SSF57667">
    <property type="entry name" value="beta-beta-alpha zinc fingers"/>
    <property type="match status" value="2"/>
</dbReference>
<keyword evidence="2" id="KW-0677">Repeat</keyword>
<evidence type="ECO:0000313" key="9">
    <source>
        <dbReference type="RefSeq" id="XP_020851058.1"/>
    </source>
</evidence>